<dbReference type="EC" id="7.1.1.-" evidence="5"/>
<feature type="transmembrane region" description="Helical" evidence="5">
    <location>
        <begin position="429"/>
        <end position="447"/>
    </location>
</feature>
<keyword evidence="5" id="KW-0520">NAD</keyword>
<comment type="subunit">
    <text evidence="5">NDH-1 is composed of 14 different subunits. Subunits NuoA, H, J, K, L, M, N constitute the membrane sector of the complex.</text>
</comment>
<dbReference type="Pfam" id="PF00361">
    <property type="entry name" value="Proton_antipo_M"/>
    <property type="match status" value="1"/>
</dbReference>
<keyword evidence="5" id="KW-0874">Quinone</keyword>
<keyword evidence="5" id="KW-1278">Translocase</keyword>
<dbReference type="RefSeq" id="WP_386045902.1">
    <property type="nucleotide sequence ID" value="NZ_JBHUIO010000005.1"/>
</dbReference>
<dbReference type="EMBL" id="JBHUIO010000005">
    <property type="protein sequence ID" value="MFD2170179.1"/>
    <property type="molecule type" value="Genomic_DNA"/>
</dbReference>
<keyword evidence="4 5" id="KW-0472">Membrane</keyword>
<protein>
    <recommendedName>
        <fullName evidence="5">NADH-quinone oxidoreductase subunit N</fullName>
        <ecNumber evidence="5">7.1.1.-</ecNumber>
    </recommendedName>
    <alternativeName>
        <fullName evidence="5">NADH dehydrogenase I subunit N</fullName>
    </alternativeName>
    <alternativeName>
        <fullName evidence="5">NDH-1 subunit N</fullName>
    </alternativeName>
</protein>
<sequence>MISAQTFTTLSFSGVWEVMAPEIILALLGFGMLLFDLFVSKETSRRISPWLGVAGLLVALGFVIRNFGVVADGGLKELSNMLYVLDDFGNVFKVIFILGTMFTLLMSIDFFRHNPRVKVAEYSYLLIFATVGAMVMSSAYDLITLFVGLELLSIASYVLIAIRRDNAKGGEGAMKYLITGSIATAFALYGMSFLYGVTGVTNVAQGAQMIAQMWVEFKPLLVLSFLLMLIGFGAKIALVPFHMWAPDTYEGAPNPITSFLAVVSKAAGFALLFRLFIWAFGREFNELYIYLAILAALTMVIGNIAALVQKNIKRLLAYSSVAQAGYLLIPLAVLGNGNAQENIWLALGEITFYLAAYLLMTMGAFAILTHVTREAGTESLDAFRGLYKRSPFQAVAMTIFFLSMAGMPITAGFFGKFYIFLGAINTEMYWLAALLFVTSAIAFYYYFGVLKAMYMKEDDAPVTEQKAALPWSLGLIAWVGVIGTVALGVFPNLFLNVLNGLNWFGL</sequence>
<keyword evidence="5" id="KW-1003">Cell membrane</keyword>
<organism evidence="8 9">
    <name type="scientific">Tumebacillus lipolyticus</name>
    <dbReference type="NCBI Taxonomy" id="1280370"/>
    <lineage>
        <taxon>Bacteria</taxon>
        <taxon>Bacillati</taxon>
        <taxon>Bacillota</taxon>
        <taxon>Bacilli</taxon>
        <taxon>Bacillales</taxon>
        <taxon>Alicyclobacillaceae</taxon>
        <taxon>Tumebacillus</taxon>
    </lineage>
</organism>
<evidence type="ECO:0000313" key="8">
    <source>
        <dbReference type="EMBL" id="MFD2170179.1"/>
    </source>
</evidence>
<feature type="transmembrane region" description="Helical" evidence="5">
    <location>
        <begin position="259"/>
        <end position="281"/>
    </location>
</feature>
<keyword evidence="2 5" id="KW-0812">Transmembrane</keyword>
<feature type="transmembrane region" description="Helical" evidence="5">
    <location>
        <begin position="91"/>
        <end position="112"/>
    </location>
</feature>
<gene>
    <name evidence="5" type="primary">nuoN</name>
    <name evidence="8" type="ORF">ACFSOY_09235</name>
</gene>
<feature type="transmembrane region" description="Helical" evidence="5">
    <location>
        <begin position="50"/>
        <end position="71"/>
    </location>
</feature>
<feature type="transmembrane region" description="Helical" evidence="5">
    <location>
        <begin position="468"/>
        <end position="490"/>
    </location>
</feature>
<feature type="transmembrane region" description="Helical" evidence="5">
    <location>
        <begin position="18"/>
        <end position="38"/>
    </location>
</feature>
<comment type="caution">
    <text evidence="8">The sequence shown here is derived from an EMBL/GenBank/DDBJ whole genome shotgun (WGS) entry which is preliminary data.</text>
</comment>
<comment type="catalytic activity">
    <reaction evidence="5">
        <text>a quinone + NADH + 5 H(+)(in) = a quinol + NAD(+) + 4 H(+)(out)</text>
        <dbReference type="Rhea" id="RHEA:57888"/>
        <dbReference type="ChEBI" id="CHEBI:15378"/>
        <dbReference type="ChEBI" id="CHEBI:24646"/>
        <dbReference type="ChEBI" id="CHEBI:57540"/>
        <dbReference type="ChEBI" id="CHEBI:57945"/>
        <dbReference type="ChEBI" id="CHEBI:132124"/>
    </reaction>
</comment>
<comment type="function">
    <text evidence="5">NDH-1 shuttles electrons from NADH, via FMN and iron-sulfur (Fe-S) centers, to quinones in the respiratory chain. The immediate electron acceptor for the enzyme in this species is believed to be a menaquinone. Couples the redox reaction to proton translocation (for every two electrons transferred, four hydrogen ions are translocated across the cytoplasmic membrane), and thus conserves the redox energy in a proton gradient.</text>
</comment>
<evidence type="ECO:0000256" key="4">
    <source>
        <dbReference type="ARBA" id="ARBA00023136"/>
    </source>
</evidence>
<reference evidence="9" key="1">
    <citation type="journal article" date="2019" name="Int. J. Syst. Evol. Microbiol.">
        <title>The Global Catalogue of Microorganisms (GCM) 10K type strain sequencing project: providing services to taxonomists for standard genome sequencing and annotation.</title>
        <authorList>
            <consortium name="The Broad Institute Genomics Platform"/>
            <consortium name="The Broad Institute Genome Sequencing Center for Infectious Disease"/>
            <person name="Wu L."/>
            <person name="Ma J."/>
        </authorList>
    </citation>
    <scope>NUCLEOTIDE SEQUENCE [LARGE SCALE GENOMIC DNA]</scope>
    <source>
        <strain evidence="9">CGMCC 1.13574</strain>
    </source>
</reference>
<evidence type="ECO:0000313" key="9">
    <source>
        <dbReference type="Proteomes" id="UP001597343"/>
    </source>
</evidence>
<comment type="similarity">
    <text evidence="5">Belongs to the complex I subunit 2 family.</text>
</comment>
<evidence type="ECO:0000256" key="1">
    <source>
        <dbReference type="ARBA" id="ARBA00004651"/>
    </source>
</evidence>
<feature type="transmembrane region" description="Helical" evidence="5">
    <location>
        <begin position="217"/>
        <end position="238"/>
    </location>
</feature>
<evidence type="ECO:0000259" key="7">
    <source>
        <dbReference type="Pfam" id="PF00361"/>
    </source>
</evidence>
<keyword evidence="5" id="KW-0813">Transport</keyword>
<proteinExistence type="inferred from homology"/>
<name>A0ABW4ZWY8_9BACL</name>
<keyword evidence="3 5" id="KW-1133">Transmembrane helix</keyword>
<keyword evidence="9" id="KW-1185">Reference proteome</keyword>
<dbReference type="HAMAP" id="MF_00445">
    <property type="entry name" value="NDH1_NuoN_1"/>
    <property type="match status" value="1"/>
</dbReference>
<feature type="transmembrane region" description="Helical" evidence="5">
    <location>
        <begin position="119"/>
        <end position="136"/>
    </location>
</feature>
<feature type="transmembrane region" description="Helical" evidence="5">
    <location>
        <begin position="174"/>
        <end position="197"/>
    </location>
</feature>
<comment type="subcellular location">
    <subcellularLocation>
        <location evidence="1 5">Cell membrane</location>
        <topology evidence="1 5">Multi-pass membrane protein</topology>
    </subcellularLocation>
    <subcellularLocation>
        <location evidence="6">Membrane</location>
        <topology evidence="6">Multi-pass membrane protein</topology>
    </subcellularLocation>
</comment>
<feature type="transmembrane region" description="Helical" evidence="5">
    <location>
        <begin position="350"/>
        <end position="371"/>
    </location>
</feature>
<dbReference type="Proteomes" id="UP001597343">
    <property type="component" value="Unassembled WGS sequence"/>
</dbReference>
<evidence type="ECO:0000256" key="5">
    <source>
        <dbReference type="HAMAP-Rule" id="MF_00445"/>
    </source>
</evidence>
<dbReference type="InterPro" id="IPR010096">
    <property type="entry name" value="NADH-Q_OxRdtase_suN/2"/>
</dbReference>
<evidence type="ECO:0000256" key="6">
    <source>
        <dbReference type="RuleBase" id="RU000320"/>
    </source>
</evidence>
<dbReference type="PANTHER" id="PTHR22773">
    <property type="entry name" value="NADH DEHYDROGENASE"/>
    <property type="match status" value="1"/>
</dbReference>
<accession>A0ABW4ZWY8</accession>
<dbReference type="InterPro" id="IPR001750">
    <property type="entry name" value="ND/Mrp_TM"/>
</dbReference>
<feature type="transmembrane region" description="Helical" evidence="5">
    <location>
        <begin position="287"/>
        <end position="308"/>
    </location>
</feature>
<feature type="transmembrane region" description="Helical" evidence="5">
    <location>
        <begin position="392"/>
        <end position="414"/>
    </location>
</feature>
<evidence type="ECO:0000256" key="3">
    <source>
        <dbReference type="ARBA" id="ARBA00022989"/>
    </source>
</evidence>
<evidence type="ECO:0000256" key="2">
    <source>
        <dbReference type="ARBA" id="ARBA00022692"/>
    </source>
</evidence>
<feature type="domain" description="NADH:quinone oxidoreductase/Mrp antiporter transmembrane" evidence="7">
    <location>
        <begin position="139"/>
        <end position="441"/>
    </location>
</feature>
<dbReference type="NCBIfam" id="TIGR01770">
    <property type="entry name" value="NDH_I_N"/>
    <property type="match status" value="1"/>
</dbReference>